<gene>
    <name evidence="1" type="ORF">R3Q59_39835</name>
</gene>
<comment type="caution">
    <text evidence="1">The sequence shown here is derived from an EMBL/GenBank/DDBJ whole genome shotgun (WGS) entry which is preliminary data.</text>
</comment>
<sequence length="139" mass="15889">MNTSAVRTLHLDRNSTADDRTIDITTTGARTRRPHRQEIWFYRAFDTTYLTGRPGPRDWYANIIRNPALTLHLRKPAAVDIQATGRVIRDDSQRRRIFGAIIDDLLRSPNLQLEGPPPIIEEWVAESRLVEITVTSLSA</sequence>
<protein>
    <recommendedName>
        <fullName evidence="3">Deazaflavin-dependent oxidoreductase, nitroreductase family</fullName>
    </recommendedName>
</protein>
<organism evidence="1 2">
    <name type="scientific">Rhodococcus jostii</name>
    <dbReference type="NCBI Taxonomy" id="132919"/>
    <lineage>
        <taxon>Bacteria</taxon>
        <taxon>Bacillati</taxon>
        <taxon>Actinomycetota</taxon>
        <taxon>Actinomycetes</taxon>
        <taxon>Mycobacteriales</taxon>
        <taxon>Nocardiaceae</taxon>
        <taxon>Rhodococcus</taxon>
    </lineage>
</organism>
<evidence type="ECO:0000313" key="2">
    <source>
        <dbReference type="Proteomes" id="UP001185737"/>
    </source>
</evidence>
<dbReference type="Proteomes" id="UP001185737">
    <property type="component" value="Unassembled WGS sequence"/>
</dbReference>
<dbReference type="Gene3D" id="2.30.110.10">
    <property type="entry name" value="Electron Transport, Fmn-binding Protein, Chain A"/>
    <property type="match status" value="1"/>
</dbReference>
<dbReference type="InterPro" id="IPR012349">
    <property type="entry name" value="Split_barrel_FMN-bd"/>
</dbReference>
<dbReference type="EMBL" id="JAWLKA010000042">
    <property type="protein sequence ID" value="MDV6286630.1"/>
    <property type="molecule type" value="Genomic_DNA"/>
</dbReference>
<proteinExistence type="predicted"/>
<accession>A0ABU4CTU8</accession>
<dbReference type="RefSeq" id="WP_317571625.1">
    <property type="nucleotide sequence ID" value="NZ_JAWLKA010000042.1"/>
</dbReference>
<reference evidence="1 2" key="1">
    <citation type="submission" date="2023-10" db="EMBL/GenBank/DDBJ databases">
        <title>Development of a sustainable strategy for remediation of hydrocarbon-contaminated territories based on the waste exchange concept.</title>
        <authorList>
            <person name="Krivoruchko A."/>
        </authorList>
    </citation>
    <scope>NUCLEOTIDE SEQUENCE [LARGE SCALE GENOMIC DNA]</scope>
    <source>
        <strain evidence="1 2">IEGM 60</strain>
    </source>
</reference>
<evidence type="ECO:0000313" key="1">
    <source>
        <dbReference type="EMBL" id="MDV6286630.1"/>
    </source>
</evidence>
<name>A0ABU4CTU8_RHOJO</name>
<keyword evidence="2" id="KW-1185">Reference proteome</keyword>
<evidence type="ECO:0008006" key="3">
    <source>
        <dbReference type="Google" id="ProtNLM"/>
    </source>
</evidence>